<dbReference type="RefSeq" id="WP_246428647.1">
    <property type="nucleotide sequence ID" value="NZ_JACHHN010000003.1"/>
</dbReference>
<feature type="transmembrane region" description="Helical" evidence="1">
    <location>
        <begin position="71"/>
        <end position="90"/>
    </location>
</feature>
<accession>A0A840RCR6</accession>
<evidence type="ECO:0000256" key="1">
    <source>
        <dbReference type="SAM" id="Phobius"/>
    </source>
</evidence>
<keyword evidence="1" id="KW-0812">Transmembrane</keyword>
<comment type="caution">
    <text evidence="2">The sequence shown here is derived from an EMBL/GenBank/DDBJ whole genome shotgun (WGS) entry which is preliminary data.</text>
</comment>
<reference evidence="2 3" key="1">
    <citation type="submission" date="2020-08" db="EMBL/GenBank/DDBJ databases">
        <title>Genomic Encyclopedia of Type Strains, Phase IV (KMG-IV): sequencing the most valuable type-strain genomes for metagenomic binning, comparative biology and taxonomic classification.</title>
        <authorList>
            <person name="Goeker M."/>
        </authorList>
    </citation>
    <scope>NUCLEOTIDE SEQUENCE [LARGE SCALE GENOMIC DNA]</scope>
    <source>
        <strain evidence="2 3">DSM 18233</strain>
    </source>
</reference>
<dbReference type="Proteomes" id="UP000543030">
    <property type="component" value="Unassembled WGS sequence"/>
</dbReference>
<gene>
    <name evidence="2" type="ORF">HNQ50_001992</name>
</gene>
<feature type="transmembrane region" description="Helical" evidence="1">
    <location>
        <begin position="43"/>
        <end position="65"/>
    </location>
</feature>
<proteinExistence type="predicted"/>
<evidence type="ECO:0000313" key="2">
    <source>
        <dbReference type="EMBL" id="MBB5191269.1"/>
    </source>
</evidence>
<protein>
    <submittedName>
        <fullName evidence="2">Putative membrane protein</fullName>
    </submittedName>
</protein>
<dbReference type="EMBL" id="JACHHN010000003">
    <property type="protein sequence ID" value="MBB5191269.1"/>
    <property type="molecule type" value="Genomic_DNA"/>
</dbReference>
<feature type="transmembrane region" description="Helical" evidence="1">
    <location>
        <begin position="6"/>
        <end position="31"/>
    </location>
</feature>
<keyword evidence="1" id="KW-0472">Membrane</keyword>
<name>A0A840RCR6_9NEIS</name>
<dbReference type="AlphaFoldDB" id="A0A840RCR6"/>
<feature type="transmembrane region" description="Helical" evidence="1">
    <location>
        <begin position="146"/>
        <end position="168"/>
    </location>
</feature>
<keyword evidence="3" id="KW-1185">Reference proteome</keyword>
<sequence>MPAWLAALAGLIIPALFWLFHALGWPLWLIGLTLIPFAWRRRALLPGLSWLAPAAAVFGVLAVLLRSDLPVRLYPVLVNLAMLIVFALSLKAPQTMIERIARLTEPDLPESGVRYTRRVTVAWCCFFVVNGTLALATVLYGNVRVWSIYNGMIAYVLMGLMLGGEWLIRQRVRRHA</sequence>
<evidence type="ECO:0000313" key="3">
    <source>
        <dbReference type="Proteomes" id="UP000543030"/>
    </source>
</evidence>
<organism evidence="2 3">
    <name type="scientific">Silvimonas terrae</name>
    <dbReference type="NCBI Taxonomy" id="300266"/>
    <lineage>
        <taxon>Bacteria</taxon>
        <taxon>Pseudomonadati</taxon>
        <taxon>Pseudomonadota</taxon>
        <taxon>Betaproteobacteria</taxon>
        <taxon>Neisseriales</taxon>
        <taxon>Chitinibacteraceae</taxon>
        <taxon>Silvimonas</taxon>
    </lineage>
</organism>
<keyword evidence="1" id="KW-1133">Transmembrane helix</keyword>
<feature type="transmembrane region" description="Helical" evidence="1">
    <location>
        <begin position="121"/>
        <end position="140"/>
    </location>
</feature>